<dbReference type="Proteomes" id="UP000002729">
    <property type="component" value="Unassembled WGS sequence"/>
</dbReference>
<dbReference type="InParanoid" id="F0YRB6"/>
<dbReference type="RefSeq" id="XP_009042957.1">
    <property type="nucleotide sequence ID" value="XM_009044709.1"/>
</dbReference>
<dbReference type="InterPro" id="IPR050745">
    <property type="entry name" value="Multifunctional_regulatory"/>
</dbReference>
<evidence type="ECO:0000256" key="2">
    <source>
        <dbReference type="ARBA" id="ARBA00023043"/>
    </source>
</evidence>
<dbReference type="SUPFAM" id="SSF48403">
    <property type="entry name" value="Ankyrin repeat"/>
    <property type="match status" value="1"/>
</dbReference>
<dbReference type="Pfam" id="PF12796">
    <property type="entry name" value="Ank_2"/>
    <property type="match status" value="1"/>
</dbReference>
<dbReference type="Pfam" id="PF00023">
    <property type="entry name" value="Ank"/>
    <property type="match status" value="1"/>
</dbReference>
<dbReference type="eggNOG" id="KOG0504">
    <property type="taxonomic scope" value="Eukaryota"/>
</dbReference>
<keyword evidence="1" id="KW-0677">Repeat</keyword>
<feature type="repeat" description="ANK" evidence="3">
    <location>
        <begin position="109"/>
        <end position="141"/>
    </location>
</feature>
<evidence type="ECO:0000256" key="1">
    <source>
        <dbReference type="ARBA" id="ARBA00022737"/>
    </source>
</evidence>
<dbReference type="PANTHER" id="PTHR24189:SF50">
    <property type="entry name" value="ANKYRIN REPEAT AND SOCS BOX PROTEIN 2"/>
    <property type="match status" value="1"/>
</dbReference>
<proteinExistence type="predicted"/>
<dbReference type="KEGG" id="aaf:AURANDRAFT_35331"/>
<keyword evidence="2 3" id="KW-0040">ANK repeat</keyword>
<dbReference type="SMART" id="SM00248">
    <property type="entry name" value="ANK"/>
    <property type="match status" value="4"/>
</dbReference>
<accession>F0YRB6</accession>
<evidence type="ECO:0000313" key="4">
    <source>
        <dbReference type="EMBL" id="EGB02342.1"/>
    </source>
</evidence>
<dbReference type="AlphaFoldDB" id="F0YRB6"/>
<sequence length="272" mass="30656">MLDDDGPTKEKDSLLCNLLFYTSQFGHVDAARQLLEHGARGKELGMSYACERGHADMVQLFVEYGVEINPDDTILLFEACEKGHVDVARVLLEHGKYNDEYREFSKEEQGIEPLLIACIGGHVDVARLCLNYGADVNQWSGDRFDMFPSDEDGVMTPLSVACAKSNADLMRLLLEHGAEGELPSLQSACARGDVSMAELILEYTDDRCVVTHDRRGVPRVYRKPIVRLLRKDYAMSLFFNVIGHRDEHPERQEARDVVPRVVSYLTPRAEHA</sequence>
<gene>
    <name evidence="4" type="ORF">AURANDRAFT_35331</name>
</gene>
<dbReference type="InterPro" id="IPR036770">
    <property type="entry name" value="Ankyrin_rpt-contain_sf"/>
</dbReference>
<dbReference type="OrthoDB" id="10249694at2759"/>
<dbReference type="EMBL" id="GL833606">
    <property type="protein sequence ID" value="EGB02342.1"/>
    <property type="molecule type" value="Genomic_DNA"/>
</dbReference>
<dbReference type="Gene3D" id="1.25.40.20">
    <property type="entry name" value="Ankyrin repeat-containing domain"/>
    <property type="match status" value="2"/>
</dbReference>
<dbReference type="PANTHER" id="PTHR24189">
    <property type="entry name" value="MYOTROPHIN"/>
    <property type="match status" value="1"/>
</dbReference>
<evidence type="ECO:0000313" key="5">
    <source>
        <dbReference type="Proteomes" id="UP000002729"/>
    </source>
</evidence>
<organism evidence="5">
    <name type="scientific">Aureococcus anophagefferens</name>
    <name type="common">Harmful bloom alga</name>
    <dbReference type="NCBI Taxonomy" id="44056"/>
    <lineage>
        <taxon>Eukaryota</taxon>
        <taxon>Sar</taxon>
        <taxon>Stramenopiles</taxon>
        <taxon>Ochrophyta</taxon>
        <taxon>Pelagophyceae</taxon>
        <taxon>Pelagomonadales</taxon>
        <taxon>Pelagomonadaceae</taxon>
        <taxon>Aureococcus</taxon>
    </lineage>
</organism>
<dbReference type="InterPro" id="IPR002110">
    <property type="entry name" value="Ankyrin_rpt"/>
</dbReference>
<protein>
    <submittedName>
        <fullName evidence="4">Uncharacterized protein</fullName>
    </submittedName>
</protein>
<dbReference type="GeneID" id="20221591"/>
<keyword evidence="5" id="KW-1185">Reference proteome</keyword>
<feature type="repeat" description="ANK" evidence="3">
    <location>
        <begin position="153"/>
        <end position="185"/>
    </location>
</feature>
<reference evidence="4 5" key="1">
    <citation type="journal article" date="2011" name="Proc. Natl. Acad. Sci. U.S.A.">
        <title>Niche of harmful alga Aureococcus anophagefferens revealed through ecogenomics.</title>
        <authorList>
            <person name="Gobler C.J."/>
            <person name="Berry D.L."/>
            <person name="Dyhrman S.T."/>
            <person name="Wilhelm S.W."/>
            <person name="Salamov A."/>
            <person name="Lobanov A.V."/>
            <person name="Zhang Y."/>
            <person name="Collier J.L."/>
            <person name="Wurch L.L."/>
            <person name="Kustka A.B."/>
            <person name="Dill B.D."/>
            <person name="Shah M."/>
            <person name="VerBerkmoes N.C."/>
            <person name="Kuo A."/>
            <person name="Terry A."/>
            <person name="Pangilinan J."/>
            <person name="Lindquist E.A."/>
            <person name="Lucas S."/>
            <person name="Paulsen I.T."/>
            <person name="Hattenrath-Lehmann T.K."/>
            <person name="Talmage S.C."/>
            <person name="Walker E.A."/>
            <person name="Koch F."/>
            <person name="Burson A.M."/>
            <person name="Marcoval M.A."/>
            <person name="Tang Y.Z."/>
            <person name="Lecleir G.R."/>
            <person name="Coyne K.J."/>
            <person name="Berg G.M."/>
            <person name="Bertrand E.M."/>
            <person name="Saito M.A."/>
            <person name="Gladyshev V.N."/>
            <person name="Grigoriev I.V."/>
        </authorList>
    </citation>
    <scope>NUCLEOTIDE SEQUENCE [LARGE SCALE GENOMIC DNA]</scope>
    <source>
        <strain evidence="5">CCMP 1984</strain>
    </source>
</reference>
<dbReference type="PROSITE" id="PS50297">
    <property type="entry name" value="ANK_REP_REGION"/>
    <property type="match status" value="2"/>
</dbReference>
<evidence type="ECO:0000256" key="3">
    <source>
        <dbReference type="PROSITE-ProRule" id="PRU00023"/>
    </source>
</evidence>
<name>F0YRB6_AURAN</name>
<dbReference type="PROSITE" id="PS50088">
    <property type="entry name" value="ANK_REPEAT"/>
    <property type="match status" value="2"/>
</dbReference>